<proteinExistence type="predicted"/>
<dbReference type="AlphaFoldDB" id="A0A433D4V6"/>
<dbReference type="EMBL" id="RBNI01006670">
    <property type="protein sequence ID" value="RUP45868.1"/>
    <property type="molecule type" value="Genomic_DNA"/>
</dbReference>
<evidence type="ECO:0000313" key="2">
    <source>
        <dbReference type="Proteomes" id="UP000268093"/>
    </source>
</evidence>
<name>A0A433D4V6_9FUNG</name>
<accession>A0A433D4V6</accession>
<organism evidence="1 2">
    <name type="scientific">Jimgerdemannia flammicorona</name>
    <dbReference type="NCBI Taxonomy" id="994334"/>
    <lineage>
        <taxon>Eukaryota</taxon>
        <taxon>Fungi</taxon>
        <taxon>Fungi incertae sedis</taxon>
        <taxon>Mucoromycota</taxon>
        <taxon>Mucoromycotina</taxon>
        <taxon>Endogonomycetes</taxon>
        <taxon>Endogonales</taxon>
        <taxon>Endogonaceae</taxon>
        <taxon>Jimgerdemannia</taxon>
    </lineage>
</organism>
<reference evidence="1 2" key="1">
    <citation type="journal article" date="2018" name="New Phytol.">
        <title>Phylogenomics of Endogonaceae and evolution of mycorrhizas within Mucoromycota.</title>
        <authorList>
            <person name="Chang Y."/>
            <person name="Desiro A."/>
            <person name="Na H."/>
            <person name="Sandor L."/>
            <person name="Lipzen A."/>
            <person name="Clum A."/>
            <person name="Barry K."/>
            <person name="Grigoriev I.V."/>
            <person name="Martin F.M."/>
            <person name="Stajich J.E."/>
            <person name="Smith M.E."/>
            <person name="Bonito G."/>
            <person name="Spatafora J.W."/>
        </authorList>
    </citation>
    <scope>NUCLEOTIDE SEQUENCE [LARGE SCALE GENOMIC DNA]</scope>
    <source>
        <strain evidence="1 2">GMNB39</strain>
    </source>
</reference>
<gene>
    <name evidence="1" type="ORF">BC936DRAFT_147638</name>
</gene>
<evidence type="ECO:0000313" key="1">
    <source>
        <dbReference type="EMBL" id="RUP45868.1"/>
    </source>
</evidence>
<dbReference type="Proteomes" id="UP000268093">
    <property type="component" value="Unassembled WGS sequence"/>
</dbReference>
<sequence>MYCIIQESQSPKICNPKWTRENALKDARQRIDGLVSTNKKRALNKLLAHPQIRKPFTLWWFQIRLLAALVHTQMTKANNSFGYARINKVPTPFSKQYGPRRRGSPPQGAGQCKYIRAWRHAARRRWRRK</sequence>
<comment type="caution">
    <text evidence="1">The sequence shown here is derived from an EMBL/GenBank/DDBJ whole genome shotgun (WGS) entry which is preliminary data.</text>
</comment>
<protein>
    <submittedName>
        <fullName evidence="1">Uncharacterized protein</fullName>
    </submittedName>
</protein>
<keyword evidence="2" id="KW-1185">Reference proteome</keyword>